<keyword evidence="1" id="KW-1003">Cell membrane</keyword>
<sequence>MPDMQLDAPEEKQRLKVRRSGAGLSRTHRLRQSAQRLRYSFVPVLSMVMLTVLVTVPLILFVWSFFFTDLFVVQAITVVDARPHTQSAAHDILEESIASAPFHRNIFFVDPTALEAAVRSRLPQVRTVHVTRQLPGTVKSIIQEKEPAFLLLSGGTYYFVDDAGIVYEEARLENLPGIVLPTVKNDDLAAAATIGTAAVERQFVTFIQQMNELLPDRVGAHLAKIHIPSLAAREIHVRLDNNWRILFDATRSADVQLSVLEVLLRETISAEEYAALEYIDLRIPNRVYYRTALGDGS</sequence>
<dbReference type="Gene3D" id="3.10.20.310">
    <property type="entry name" value="membrane protein fhac"/>
    <property type="match status" value="1"/>
</dbReference>
<evidence type="ECO:0000313" key="9">
    <source>
        <dbReference type="EMBL" id="PIT97848.1"/>
    </source>
</evidence>
<keyword evidence="6" id="KW-0472">Membrane</keyword>
<keyword evidence="3 6" id="KW-0812">Transmembrane</keyword>
<dbReference type="PANTHER" id="PTHR37820:SF1">
    <property type="entry name" value="CELL DIVISION PROTEIN FTSQ"/>
    <property type="match status" value="1"/>
</dbReference>
<evidence type="ECO:0000256" key="2">
    <source>
        <dbReference type="ARBA" id="ARBA00022618"/>
    </source>
</evidence>
<feature type="transmembrane region" description="Helical" evidence="6">
    <location>
        <begin position="39"/>
        <end position="66"/>
    </location>
</feature>
<evidence type="ECO:0000259" key="8">
    <source>
        <dbReference type="Pfam" id="PF08478"/>
    </source>
</evidence>
<evidence type="ECO:0000256" key="4">
    <source>
        <dbReference type="ARBA" id="ARBA00022989"/>
    </source>
</evidence>
<comment type="caution">
    <text evidence="9">The sequence shown here is derived from an EMBL/GenBank/DDBJ whole genome shotgun (WGS) entry which is preliminary data.</text>
</comment>
<feature type="domain" description="POTRA" evidence="8">
    <location>
        <begin position="91"/>
        <end position="144"/>
    </location>
</feature>
<dbReference type="PANTHER" id="PTHR37820">
    <property type="entry name" value="CELL DIVISION PROTEIN DIVIB"/>
    <property type="match status" value="1"/>
</dbReference>
<dbReference type="Pfam" id="PF03799">
    <property type="entry name" value="FtsQ_DivIB_C"/>
    <property type="match status" value="1"/>
</dbReference>
<dbReference type="InterPro" id="IPR013685">
    <property type="entry name" value="POTRA_FtsQ_type"/>
</dbReference>
<evidence type="ECO:0000259" key="7">
    <source>
        <dbReference type="Pfam" id="PF03799"/>
    </source>
</evidence>
<evidence type="ECO:0000256" key="5">
    <source>
        <dbReference type="ARBA" id="ARBA00023306"/>
    </source>
</evidence>
<dbReference type="InterPro" id="IPR005548">
    <property type="entry name" value="Cell_div_FtsQ/DivIB_C"/>
</dbReference>
<keyword evidence="4 6" id="KW-1133">Transmembrane helix</keyword>
<dbReference type="EMBL" id="PEZP01000043">
    <property type="protein sequence ID" value="PIT97848.1"/>
    <property type="molecule type" value="Genomic_DNA"/>
</dbReference>
<organism evidence="9 10">
    <name type="scientific">Candidatus Andersenbacteria bacterium CG10_big_fil_rev_8_21_14_0_10_54_11</name>
    <dbReference type="NCBI Taxonomy" id="1974485"/>
    <lineage>
        <taxon>Bacteria</taxon>
        <taxon>Candidatus Anderseniibacteriota</taxon>
    </lineage>
</organism>
<protein>
    <submittedName>
        <fullName evidence="9">Uncharacterized protein</fullName>
    </submittedName>
</protein>
<name>A0A2M6WYI7_9BACT</name>
<dbReference type="InterPro" id="IPR050487">
    <property type="entry name" value="FtsQ_DivIB"/>
</dbReference>
<accession>A0A2M6WYI7</accession>
<dbReference type="Proteomes" id="UP000230731">
    <property type="component" value="Unassembled WGS sequence"/>
</dbReference>
<gene>
    <name evidence="9" type="ORF">COT71_04090</name>
</gene>
<dbReference type="GO" id="GO:0051301">
    <property type="term" value="P:cell division"/>
    <property type="evidence" value="ECO:0007669"/>
    <property type="project" value="UniProtKB-KW"/>
</dbReference>
<dbReference type="GO" id="GO:0005886">
    <property type="term" value="C:plasma membrane"/>
    <property type="evidence" value="ECO:0007669"/>
    <property type="project" value="TreeGrafter"/>
</dbReference>
<evidence type="ECO:0000256" key="1">
    <source>
        <dbReference type="ARBA" id="ARBA00022475"/>
    </source>
</evidence>
<evidence type="ECO:0000313" key="10">
    <source>
        <dbReference type="Proteomes" id="UP000230731"/>
    </source>
</evidence>
<keyword evidence="2" id="KW-0132">Cell division</keyword>
<dbReference type="Pfam" id="PF08478">
    <property type="entry name" value="POTRA_1"/>
    <property type="match status" value="1"/>
</dbReference>
<dbReference type="AlphaFoldDB" id="A0A2M6WYI7"/>
<feature type="domain" description="Cell division protein FtsQ/DivIB C-terminal" evidence="7">
    <location>
        <begin position="155"/>
        <end position="282"/>
    </location>
</feature>
<keyword evidence="5" id="KW-0131">Cell cycle</keyword>
<evidence type="ECO:0000256" key="3">
    <source>
        <dbReference type="ARBA" id="ARBA00022692"/>
    </source>
</evidence>
<reference evidence="10" key="1">
    <citation type="submission" date="2017-09" db="EMBL/GenBank/DDBJ databases">
        <title>Depth-based differentiation of microbial function through sediment-hosted aquifers and enrichment of novel symbionts in the deep terrestrial subsurface.</title>
        <authorList>
            <person name="Probst A.J."/>
            <person name="Ladd B."/>
            <person name="Jarett J.K."/>
            <person name="Geller-Mcgrath D.E."/>
            <person name="Sieber C.M.K."/>
            <person name="Emerson J.B."/>
            <person name="Anantharaman K."/>
            <person name="Thomas B.C."/>
            <person name="Malmstrom R."/>
            <person name="Stieglmeier M."/>
            <person name="Klingl A."/>
            <person name="Woyke T."/>
            <person name="Ryan C.M."/>
            <person name="Banfield J.F."/>
        </authorList>
    </citation>
    <scope>NUCLEOTIDE SEQUENCE [LARGE SCALE GENOMIC DNA]</scope>
</reference>
<evidence type="ECO:0000256" key="6">
    <source>
        <dbReference type="SAM" id="Phobius"/>
    </source>
</evidence>
<proteinExistence type="predicted"/>